<feature type="non-terminal residue" evidence="1">
    <location>
        <position position="97"/>
    </location>
</feature>
<dbReference type="Proteomes" id="UP000054783">
    <property type="component" value="Unassembled WGS sequence"/>
</dbReference>
<keyword evidence="2" id="KW-1185">Reference proteome</keyword>
<sequence>MASAAKSRSKKLVALKDRLNRLLAELDELCTSSADVFEVEEQVSLMEESFRAADALQTEVELDLDGEERQAAIDDWALCRQNYRVGKARARARMVEA</sequence>
<accession>A0A0V0YWQ1</accession>
<evidence type="ECO:0000313" key="1">
    <source>
        <dbReference type="EMBL" id="KRY04614.1"/>
    </source>
</evidence>
<evidence type="ECO:0000313" key="2">
    <source>
        <dbReference type="Proteomes" id="UP000054783"/>
    </source>
</evidence>
<dbReference type="AlphaFoldDB" id="A0A0V0YWQ1"/>
<organism evidence="1 2">
    <name type="scientific">Trichinella patagoniensis</name>
    <dbReference type="NCBI Taxonomy" id="990121"/>
    <lineage>
        <taxon>Eukaryota</taxon>
        <taxon>Metazoa</taxon>
        <taxon>Ecdysozoa</taxon>
        <taxon>Nematoda</taxon>
        <taxon>Enoplea</taxon>
        <taxon>Dorylaimia</taxon>
        <taxon>Trichinellida</taxon>
        <taxon>Trichinellidae</taxon>
        <taxon>Trichinella</taxon>
    </lineage>
</organism>
<name>A0A0V0YWQ1_9BILA</name>
<comment type="caution">
    <text evidence="1">The sequence shown here is derived from an EMBL/GenBank/DDBJ whole genome shotgun (WGS) entry which is preliminary data.</text>
</comment>
<reference evidence="1 2" key="1">
    <citation type="submission" date="2015-01" db="EMBL/GenBank/DDBJ databases">
        <title>Evolution of Trichinella species and genotypes.</title>
        <authorList>
            <person name="Korhonen P.K."/>
            <person name="Edoardo P."/>
            <person name="Giuseppe L.R."/>
            <person name="Gasser R.B."/>
        </authorList>
    </citation>
    <scope>NUCLEOTIDE SEQUENCE [LARGE SCALE GENOMIC DNA]</scope>
    <source>
        <strain evidence="1">ISS2496</strain>
    </source>
</reference>
<dbReference type="EMBL" id="JYDQ01001827">
    <property type="protein sequence ID" value="KRY04614.1"/>
    <property type="molecule type" value="Genomic_DNA"/>
</dbReference>
<gene>
    <name evidence="1" type="ORF">T12_5117</name>
</gene>
<proteinExistence type="predicted"/>
<protein>
    <submittedName>
        <fullName evidence="1">Uncharacterized protein</fullName>
    </submittedName>
</protein>
<dbReference type="OrthoDB" id="5938669at2759"/>